<comment type="subcellular location">
    <subcellularLocation>
        <location evidence="1">Cytoplasm</location>
    </subcellularLocation>
    <subcellularLocation>
        <location evidence="2">Nucleus</location>
        <location evidence="2">Nucleolus</location>
    </subcellularLocation>
</comment>
<evidence type="ECO:0000313" key="16">
    <source>
        <dbReference type="Proteomes" id="UP000631114"/>
    </source>
</evidence>
<gene>
    <name evidence="15" type="ORF">IFM89_021036</name>
</gene>
<dbReference type="PANTHER" id="PTHR42873">
    <property type="entry name" value="RIBOSOMAL RNA LARGE SUBUNIT METHYLTRANSFERASE"/>
    <property type="match status" value="1"/>
</dbReference>
<evidence type="ECO:0000256" key="5">
    <source>
        <dbReference type="ARBA" id="ARBA00022490"/>
    </source>
</evidence>
<keyword evidence="11" id="KW-0804">Transcription</keyword>
<dbReference type="InterPro" id="IPR036974">
    <property type="entry name" value="PUA_sf"/>
</dbReference>
<evidence type="ECO:0000256" key="9">
    <source>
        <dbReference type="ARBA" id="ARBA00022691"/>
    </source>
</evidence>
<dbReference type="GO" id="GO:0000428">
    <property type="term" value="C:DNA-directed RNA polymerase complex"/>
    <property type="evidence" value="ECO:0007669"/>
    <property type="project" value="UniProtKB-KW"/>
</dbReference>
<accession>A0A835H6P6</accession>
<feature type="domain" description="PUA" evidence="14">
    <location>
        <begin position="345"/>
        <end position="439"/>
    </location>
</feature>
<evidence type="ECO:0000313" key="15">
    <source>
        <dbReference type="EMBL" id="KAF9593280.1"/>
    </source>
</evidence>
<evidence type="ECO:0000256" key="6">
    <source>
        <dbReference type="ARBA" id="ARBA00022552"/>
    </source>
</evidence>
<dbReference type="Gene3D" id="2.30.130.10">
    <property type="entry name" value="PUA domain"/>
    <property type="match status" value="1"/>
</dbReference>
<dbReference type="Gene3D" id="3.30.750.80">
    <property type="entry name" value="RNA methyltransferase domain (HRMD) like"/>
    <property type="match status" value="1"/>
</dbReference>
<dbReference type="Pfam" id="PF06870">
    <property type="entry name" value="RNA_pol_I_A49"/>
    <property type="match status" value="1"/>
</dbReference>
<dbReference type="InterPro" id="IPR041532">
    <property type="entry name" value="RlmI-like_PUA"/>
</dbReference>
<dbReference type="CDD" id="cd11572">
    <property type="entry name" value="RlmI_M_like"/>
    <property type="match status" value="1"/>
</dbReference>
<protein>
    <recommendedName>
        <fullName evidence="14">PUA domain-containing protein</fullName>
    </recommendedName>
</protein>
<dbReference type="SUPFAM" id="SSF88697">
    <property type="entry name" value="PUA domain-like"/>
    <property type="match status" value="1"/>
</dbReference>
<dbReference type="SUPFAM" id="SSF53335">
    <property type="entry name" value="S-adenosyl-L-methionine-dependent methyltransferases"/>
    <property type="match status" value="1"/>
</dbReference>
<keyword evidence="12" id="KW-0539">Nucleus</keyword>
<evidence type="ECO:0000256" key="3">
    <source>
        <dbReference type="ARBA" id="ARBA00009430"/>
    </source>
</evidence>
<reference evidence="15 16" key="1">
    <citation type="submission" date="2020-10" db="EMBL/GenBank/DDBJ databases">
        <title>The Coptis chinensis genome and diversification of protoberbering-type alkaloids.</title>
        <authorList>
            <person name="Wang B."/>
            <person name="Shu S."/>
            <person name="Song C."/>
            <person name="Liu Y."/>
        </authorList>
    </citation>
    <scope>NUCLEOTIDE SEQUENCE [LARGE SCALE GENOMIC DNA]</scope>
    <source>
        <strain evidence="15">HL-2020</strain>
        <tissue evidence="15">Leaf</tissue>
    </source>
</reference>
<dbReference type="CDD" id="cd21153">
    <property type="entry name" value="PUA_RlmI"/>
    <property type="match status" value="1"/>
</dbReference>
<dbReference type="Gene3D" id="3.40.50.150">
    <property type="entry name" value="Vaccinia Virus protein VP39"/>
    <property type="match status" value="2"/>
</dbReference>
<dbReference type="InterPro" id="IPR009668">
    <property type="entry name" value="RNA_pol-assoc_fac_A49-like"/>
</dbReference>
<keyword evidence="16" id="KW-1185">Reference proteome</keyword>
<evidence type="ECO:0000256" key="7">
    <source>
        <dbReference type="ARBA" id="ARBA00022603"/>
    </source>
</evidence>
<dbReference type="InterPro" id="IPR029058">
    <property type="entry name" value="AB_hydrolase_fold"/>
</dbReference>
<name>A0A835H6P6_9MAGN</name>
<dbReference type="GO" id="GO:0006351">
    <property type="term" value="P:DNA-templated transcription"/>
    <property type="evidence" value="ECO:0007669"/>
    <property type="project" value="InterPro"/>
</dbReference>
<evidence type="ECO:0000256" key="13">
    <source>
        <dbReference type="ARBA" id="ARBA00038091"/>
    </source>
</evidence>
<dbReference type="GO" id="GO:0003723">
    <property type="term" value="F:RNA binding"/>
    <property type="evidence" value="ECO:0007669"/>
    <property type="project" value="UniProtKB-KW"/>
</dbReference>
<comment type="caution">
    <text evidence="15">The sequence shown here is derived from an EMBL/GenBank/DDBJ whole genome shotgun (WGS) entry which is preliminary data.</text>
</comment>
<evidence type="ECO:0000256" key="4">
    <source>
        <dbReference type="ARBA" id="ARBA00022478"/>
    </source>
</evidence>
<dbReference type="Proteomes" id="UP000631114">
    <property type="component" value="Unassembled WGS sequence"/>
</dbReference>
<evidence type="ECO:0000256" key="10">
    <source>
        <dbReference type="ARBA" id="ARBA00022884"/>
    </source>
</evidence>
<dbReference type="GO" id="GO:0006364">
    <property type="term" value="P:rRNA processing"/>
    <property type="evidence" value="ECO:0007669"/>
    <property type="project" value="UniProtKB-KW"/>
</dbReference>
<comment type="similarity">
    <text evidence="13">Belongs to the methyltransferase superfamily. RlmI family.</text>
</comment>
<evidence type="ECO:0000259" key="14">
    <source>
        <dbReference type="SMART" id="SM00359"/>
    </source>
</evidence>
<evidence type="ECO:0000256" key="12">
    <source>
        <dbReference type="ARBA" id="ARBA00023242"/>
    </source>
</evidence>
<evidence type="ECO:0000256" key="11">
    <source>
        <dbReference type="ARBA" id="ARBA00023163"/>
    </source>
</evidence>
<dbReference type="InterPro" id="IPR002478">
    <property type="entry name" value="PUA"/>
</dbReference>
<dbReference type="PANTHER" id="PTHR42873:SF1">
    <property type="entry name" value="S-ADENOSYLMETHIONINE-DEPENDENT METHYLTRANSFERASE DOMAIN-CONTAINING PROTEIN"/>
    <property type="match status" value="1"/>
</dbReference>
<dbReference type="Pfam" id="PF17785">
    <property type="entry name" value="PUA_3"/>
    <property type="match status" value="1"/>
</dbReference>
<evidence type="ECO:0000256" key="8">
    <source>
        <dbReference type="ARBA" id="ARBA00022679"/>
    </source>
</evidence>
<dbReference type="AlphaFoldDB" id="A0A835H6P6"/>
<keyword evidence="7" id="KW-0489">Methyltransferase</keyword>
<evidence type="ECO:0000256" key="2">
    <source>
        <dbReference type="ARBA" id="ARBA00004604"/>
    </source>
</evidence>
<evidence type="ECO:0000256" key="1">
    <source>
        <dbReference type="ARBA" id="ARBA00004496"/>
    </source>
</evidence>
<dbReference type="SUPFAM" id="SSF53474">
    <property type="entry name" value="alpha/beta-Hydrolases"/>
    <property type="match status" value="1"/>
</dbReference>
<proteinExistence type="inferred from homology"/>
<keyword evidence="6" id="KW-0698">rRNA processing</keyword>
<keyword evidence="10" id="KW-0694">RNA-binding</keyword>
<organism evidence="15 16">
    <name type="scientific">Coptis chinensis</name>
    <dbReference type="NCBI Taxonomy" id="261450"/>
    <lineage>
        <taxon>Eukaryota</taxon>
        <taxon>Viridiplantae</taxon>
        <taxon>Streptophyta</taxon>
        <taxon>Embryophyta</taxon>
        <taxon>Tracheophyta</taxon>
        <taxon>Spermatophyta</taxon>
        <taxon>Magnoliopsida</taxon>
        <taxon>Ranunculales</taxon>
        <taxon>Ranunculaceae</taxon>
        <taxon>Coptidoideae</taxon>
        <taxon>Coptis</taxon>
    </lineage>
</organism>
<keyword evidence="9" id="KW-0949">S-adenosyl-L-methionine</keyword>
<comment type="similarity">
    <text evidence="3">Belongs to the eukaryotic RPA49/POLR1E RNA polymerase subunit family.</text>
</comment>
<keyword evidence="8" id="KW-0808">Transferase</keyword>
<dbReference type="EMBL" id="JADFTS010000008">
    <property type="protein sequence ID" value="KAF9593280.1"/>
    <property type="molecule type" value="Genomic_DNA"/>
</dbReference>
<sequence length="683" mass="76360">SRNIPPHDTIADTPERAYPLDQIILSAEWDHLLNILEHMQSGTKISPDAYPSYVCNRIDKLMEIKLFAHRKLLLAMELLFSCYAESYPVRCSNWNFTEKSLHTSQSNFCLTRSVQVVCGRLNPKRGSLRFWELDHQNYSKKKNYNQREVSKLYGSTNLDVIVGNEDMGNILDREESYPKVLVPCLPDETTGDSGCPVSSCFWEWKPKFNVHYEKSGSENVNASSVLLPGFGVGSFHYEKHLKDFGREYRVWAVDFLGQGMALPVEDPAPLAEDSASGEMDLVWGFGEQAEPWENELVYSIDLWRDQVHHFVEEFGVRLAKSLSHPSSPAATTSLQELANRHKGVAKVVLKKGKVQLFQDRIPMVYSGVVDRIIGRPPPKTGDVVLVADGTEKPIGWGVYNSVSMFCVHLMQLEGDAARDPSLALSMEQLLQTRIDAAIELRRFLGLPSTHTNAYCLVNSEGDRLSGLIVDVFEDLDVIASSTAWVEKYKPEEALELSDLDGSHLSLSLETVEVLENGISYSISLDGQKTGFYADQRDNRQFISSIVQGQNVLDMCCYSGGHRQFIACFGACNGKYRSKDLQGASGMYRNLNSLAIQVTKRGGLLMTCSCSGAMTQSGMFLRVLQARCRLNGRLAGRKVTVFRQSGAACGHPNDPSYPEGAYLSNILLRVAVFSRCIQWQCTQY</sequence>
<dbReference type="OrthoDB" id="269872at2759"/>
<feature type="non-terminal residue" evidence="15">
    <location>
        <position position="1"/>
    </location>
</feature>
<dbReference type="SMART" id="SM00359">
    <property type="entry name" value="PUA"/>
    <property type="match status" value="1"/>
</dbReference>
<dbReference type="Gene3D" id="3.40.50.1820">
    <property type="entry name" value="alpha/beta hydrolase"/>
    <property type="match status" value="1"/>
</dbReference>
<dbReference type="GO" id="GO:0003677">
    <property type="term" value="F:DNA binding"/>
    <property type="evidence" value="ECO:0007669"/>
    <property type="project" value="InterPro"/>
</dbReference>
<dbReference type="GO" id="GO:0005730">
    <property type="term" value="C:nucleolus"/>
    <property type="evidence" value="ECO:0007669"/>
    <property type="project" value="UniProtKB-SubCell"/>
</dbReference>
<keyword evidence="4" id="KW-0240">DNA-directed RNA polymerase</keyword>
<dbReference type="InterPro" id="IPR015947">
    <property type="entry name" value="PUA-like_sf"/>
</dbReference>
<dbReference type="InterPro" id="IPR029063">
    <property type="entry name" value="SAM-dependent_MTases_sf"/>
</dbReference>
<keyword evidence="5" id="KW-0963">Cytoplasm</keyword>